<dbReference type="EMBL" id="CAUEEQ010020509">
    <property type="protein sequence ID" value="CAJ0942920.1"/>
    <property type="molecule type" value="Genomic_DNA"/>
</dbReference>
<gene>
    <name evidence="9" type="ORF">RIMI_LOCUS9760907</name>
</gene>
<evidence type="ECO:0000259" key="8">
    <source>
        <dbReference type="PROSITE" id="PS50011"/>
    </source>
</evidence>
<keyword evidence="2" id="KW-0723">Serine/threonine-protein kinase</keyword>
<evidence type="ECO:0000256" key="1">
    <source>
        <dbReference type="ARBA" id="ARBA00006692"/>
    </source>
</evidence>
<evidence type="ECO:0000256" key="3">
    <source>
        <dbReference type="ARBA" id="ARBA00022679"/>
    </source>
</evidence>
<comment type="similarity">
    <text evidence="1">Belongs to the protein kinase superfamily. CAMK Ser/Thr protein kinase family.</text>
</comment>
<keyword evidence="7" id="KW-0812">Transmembrane</keyword>
<name>A0ABN9LMX0_9NEOB</name>
<evidence type="ECO:0000313" key="9">
    <source>
        <dbReference type="EMBL" id="CAJ0942920.1"/>
    </source>
</evidence>
<keyword evidence="7" id="KW-1133">Transmembrane helix</keyword>
<feature type="transmembrane region" description="Helical" evidence="7">
    <location>
        <begin position="28"/>
        <end position="50"/>
    </location>
</feature>
<dbReference type="SUPFAM" id="SSF56112">
    <property type="entry name" value="Protein kinase-like (PK-like)"/>
    <property type="match status" value="1"/>
</dbReference>
<organism evidence="9 10">
    <name type="scientific">Ranitomeya imitator</name>
    <name type="common">mimic poison frog</name>
    <dbReference type="NCBI Taxonomy" id="111125"/>
    <lineage>
        <taxon>Eukaryota</taxon>
        <taxon>Metazoa</taxon>
        <taxon>Chordata</taxon>
        <taxon>Craniata</taxon>
        <taxon>Vertebrata</taxon>
        <taxon>Euteleostomi</taxon>
        <taxon>Amphibia</taxon>
        <taxon>Batrachia</taxon>
        <taxon>Anura</taxon>
        <taxon>Neobatrachia</taxon>
        <taxon>Hyloidea</taxon>
        <taxon>Dendrobatidae</taxon>
        <taxon>Dendrobatinae</taxon>
        <taxon>Ranitomeya</taxon>
    </lineage>
</organism>
<evidence type="ECO:0000256" key="7">
    <source>
        <dbReference type="SAM" id="Phobius"/>
    </source>
</evidence>
<accession>A0ABN9LMX0</accession>
<feature type="domain" description="Protein kinase" evidence="8">
    <location>
        <begin position="74"/>
        <end position="282"/>
    </location>
</feature>
<feature type="transmembrane region" description="Helical" evidence="7">
    <location>
        <begin position="154"/>
        <end position="176"/>
    </location>
</feature>
<keyword evidence="3" id="KW-0808">Transferase</keyword>
<dbReference type="InterPro" id="IPR011009">
    <property type="entry name" value="Kinase-like_dom_sf"/>
</dbReference>
<protein>
    <recommendedName>
        <fullName evidence="8">Protein kinase domain-containing protein</fullName>
    </recommendedName>
</protein>
<keyword evidence="4" id="KW-0547">Nucleotide-binding</keyword>
<dbReference type="SMART" id="SM00220">
    <property type="entry name" value="S_TKc"/>
    <property type="match status" value="1"/>
</dbReference>
<dbReference type="Gene3D" id="3.30.200.20">
    <property type="entry name" value="Phosphorylase Kinase, domain 1"/>
    <property type="match status" value="1"/>
</dbReference>
<dbReference type="PANTHER" id="PTHR24349">
    <property type="entry name" value="SERINE/THREONINE-PROTEIN KINASE"/>
    <property type="match status" value="1"/>
</dbReference>
<sequence>MFTLVTGIVGRWRAVCVTALQRPNSDAAAIRIVVGIAAASLSVMILKVTGKKIGELRQKMLHNLETSILEEFNINWTQKLGAGISGPVRVCVKKSTQERFALKILIDRPKARNEVRLHMLCASHPNIVQIIDVYANSVQFPHESSPSSSRNKAVFIYTAQTAALTCIFFLQIALALQHCHSLNIAHRDLKPENLLFKDNSLRSLAPNLGPGPSRGLLATYQLPSAFPPQRSMRGVLTSTASGGLLRRFFTGGSAPSLKCGGCRAALPGSVCAAGILSPVTGS</sequence>
<evidence type="ECO:0000256" key="5">
    <source>
        <dbReference type="ARBA" id="ARBA00022777"/>
    </source>
</evidence>
<evidence type="ECO:0000256" key="2">
    <source>
        <dbReference type="ARBA" id="ARBA00022527"/>
    </source>
</evidence>
<proteinExistence type="inferred from homology"/>
<dbReference type="Pfam" id="PF00069">
    <property type="entry name" value="Pkinase"/>
    <property type="match status" value="1"/>
</dbReference>
<dbReference type="PROSITE" id="PS00108">
    <property type="entry name" value="PROTEIN_KINASE_ST"/>
    <property type="match status" value="1"/>
</dbReference>
<keyword evidence="7" id="KW-0472">Membrane</keyword>
<dbReference type="PROSITE" id="PS50011">
    <property type="entry name" value="PROTEIN_KINASE_DOM"/>
    <property type="match status" value="1"/>
</dbReference>
<dbReference type="InterPro" id="IPR008271">
    <property type="entry name" value="Ser/Thr_kinase_AS"/>
</dbReference>
<dbReference type="InterPro" id="IPR000719">
    <property type="entry name" value="Prot_kinase_dom"/>
</dbReference>
<evidence type="ECO:0000313" key="10">
    <source>
        <dbReference type="Proteomes" id="UP001176940"/>
    </source>
</evidence>
<reference evidence="9" key="1">
    <citation type="submission" date="2023-07" db="EMBL/GenBank/DDBJ databases">
        <authorList>
            <person name="Stuckert A."/>
        </authorList>
    </citation>
    <scope>NUCLEOTIDE SEQUENCE</scope>
</reference>
<dbReference type="Proteomes" id="UP001176940">
    <property type="component" value="Unassembled WGS sequence"/>
</dbReference>
<dbReference type="InterPro" id="IPR050205">
    <property type="entry name" value="CDPK_Ser/Thr_kinases"/>
</dbReference>
<evidence type="ECO:0000256" key="4">
    <source>
        <dbReference type="ARBA" id="ARBA00022741"/>
    </source>
</evidence>
<evidence type="ECO:0000256" key="6">
    <source>
        <dbReference type="ARBA" id="ARBA00022840"/>
    </source>
</evidence>
<keyword evidence="6" id="KW-0067">ATP-binding</keyword>
<keyword evidence="10" id="KW-1185">Reference proteome</keyword>
<keyword evidence="5" id="KW-0418">Kinase</keyword>
<dbReference type="Gene3D" id="1.10.510.10">
    <property type="entry name" value="Transferase(Phosphotransferase) domain 1"/>
    <property type="match status" value="1"/>
</dbReference>
<comment type="caution">
    <text evidence="9">The sequence shown here is derived from an EMBL/GenBank/DDBJ whole genome shotgun (WGS) entry which is preliminary data.</text>
</comment>